<reference evidence="1" key="1">
    <citation type="submission" date="2019-08" db="EMBL/GenBank/DDBJ databases">
        <authorList>
            <person name="Kucharzyk K."/>
            <person name="Murdoch R.W."/>
            <person name="Higgins S."/>
            <person name="Loffler F."/>
        </authorList>
    </citation>
    <scope>NUCLEOTIDE SEQUENCE</scope>
</reference>
<evidence type="ECO:0000313" key="1">
    <source>
        <dbReference type="EMBL" id="MPM69023.1"/>
    </source>
</evidence>
<gene>
    <name evidence="1" type="ORF">SDC9_115967</name>
</gene>
<organism evidence="1">
    <name type="scientific">bioreactor metagenome</name>
    <dbReference type="NCBI Taxonomy" id="1076179"/>
    <lineage>
        <taxon>unclassified sequences</taxon>
        <taxon>metagenomes</taxon>
        <taxon>ecological metagenomes</taxon>
    </lineage>
</organism>
<name>A0A645C112_9ZZZZ</name>
<protein>
    <submittedName>
        <fullName evidence="1">Uncharacterized protein</fullName>
    </submittedName>
</protein>
<sequence length="183" mass="19886">MSVDVYQPHAVMSDIGSLHQPRDPGIGEVMAAAEDYRQSAAGRYFSDRLGLRLMDLFKCEVLCPYVADVGDPQTVKIRAESGRQPIEPASDIVGAVRGSRASLVSRYPAVLGDADDRDGPLFHFLDVYARHQFAEPAVLGVVPAVKKISGRRIYFVSHSVFLLKWVVQSLDFIPGGLGTQGAA</sequence>
<proteinExistence type="predicted"/>
<dbReference type="AlphaFoldDB" id="A0A645C112"/>
<accession>A0A645C112</accession>
<dbReference type="EMBL" id="VSSQ01022603">
    <property type="protein sequence ID" value="MPM69023.1"/>
    <property type="molecule type" value="Genomic_DNA"/>
</dbReference>
<comment type="caution">
    <text evidence="1">The sequence shown here is derived from an EMBL/GenBank/DDBJ whole genome shotgun (WGS) entry which is preliminary data.</text>
</comment>